<protein>
    <submittedName>
        <fullName evidence="1">Uncharacterized protein</fullName>
    </submittedName>
</protein>
<proteinExistence type="predicted"/>
<reference evidence="1" key="1">
    <citation type="journal article" date="2023" name="IScience">
        <title>Live-bearing cockroach genome reveals convergent evolutionary mechanisms linked to viviparity in insects and beyond.</title>
        <authorList>
            <person name="Fouks B."/>
            <person name="Harrison M.C."/>
            <person name="Mikhailova A.A."/>
            <person name="Marchal E."/>
            <person name="English S."/>
            <person name="Carruthers M."/>
            <person name="Jennings E.C."/>
            <person name="Chiamaka E.L."/>
            <person name="Frigard R.A."/>
            <person name="Pippel M."/>
            <person name="Attardo G.M."/>
            <person name="Benoit J.B."/>
            <person name="Bornberg-Bauer E."/>
            <person name="Tobe S.S."/>
        </authorList>
    </citation>
    <scope>NUCLEOTIDE SEQUENCE</scope>
    <source>
        <strain evidence="1">Stay&amp;Tobe</strain>
    </source>
</reference>
<sequence length="101" mass="11769">IVRTVNDEPLRYPSKYKQRTIKVFVEKTDNEWVVVRDARAPFARTLKPRPNLTNMVRRAAHIRIRAVCNSQETSPNNDEESVVTEDVSVCKNYDLKKIRPS</sequence>
<dbReference type="Proteomes" id="UP001233999">
    <property type="component" value="Unassembled WGS sequence"/>
</dbReference>
<dbReference type="AlphaFoldDB" id="A0AAD7Z6Y1"/>
<name>A0AAD7Z6Y1_DIPPU</name>
<evidence type="ECO:0000313" key="1">
    <source>
        <dbReference type="EMBL" id="KAJ9575064.1"/>
    </source>
</evidence>
<organism evidence="1 2">
    <name type="scientific">Diploptera punctata</name>
    <name type="common">Pacific beetle cockroach</name>
    <dbReference type="NCBI Taxonomy" id="6984"/>
    <lineage>
        <taxon>Eukaryota</taxon>
        <taxon>Metazoa</taxon>
        <taxon>Ecdysozoa</taxon>
        <taxon>Arthropoda</taxon>
        <taxon>Hexapoda</taxon>
        <taxon>Insecta</taxon>
        <taxon>Pterygota</taxon>
        <taxon>Neoptera</taxon>
        <taxon>Polyneoptera</taxon>
        <taxon>Dictyoptera</taxon>
        <taxon>Blattodea</taxon>
        <taxon>Blaberoidea</taxon>
        <taxon>Blaberidae</taxon>
        <taxon>Diplopterinae</taxon>
        <taxon>Diploptera</taxon>
    </lineage>
</organism>
<comment type="caution">
    <text evidence="1">The sequence shown here is derived from an EMBL/GenBank/DDBJ whole genome shotgun (WGS) entry which is preliminary data.</text>
</comment>
<feature type="non-terminal residue" evidence="1">
    <location>
        <position position="101"/>
    </location>
</feature>
<reference evidence="1" key="2">
    <citation type="submission" date="2023-05" db="EMBL/GenBank/DDBJ databases">
        <authorList>
            <person name="Fouks B."/>
        </authorList>
    </citation>
    <scope>NUCLEOTIDE SEQUENCE</scope>
    <source>
        <strain evidence="1">Stay&amp;Tobe</strain>
        <tissue evidence="1">Testes</tissue>
    </source>
</reference>
<evidence type="ECO:0000313" key="2">
    <source>
        <dbReference type="Proteomes" id="UP001233999"/>
    </source>
</evidence>
<accession>A0AAD7Z6Y1</accession>
<keyword evidence="2" id="KW-1185">Reference proteome</keyword>
<gene>
    <name evidence="1" type="ORF">L9F63_007725</name>
</gene>
<dbReference type="EMBL" id="JASPKZ010010240">
    <property type="protein sequence ID" value="KAJ9575064.1"/>
    <property type="molecule type" value="Genomic_DNA"/>
</dbReference>
<feature type="non-terminal residue" evidence="1">
    <location>
        <position position="1"/>
    </location>
</feature>